<sequence length="111" mass="12203">MSQNLVTPPTYQRQSTAFESEMVDQVEEEEGVLDVEEEMTSTPNFETLVELYAQCVLQLDEMETEQFVSDFEDVAVQLGLAPGDVGLRVGVKILLCLSLERMLGLSGAGAL</sequence>
<reference evidence="1 2" key="1">
    <citation type="submission" date="2006-02" db="EMBL/GenBank/DDBJ databases">
        <authorList>
            <person name="Amann R."/>
            <person name="Ferriera S."/>
            <person name="Johnson J."/>
            <person name="Kravitz S."/>
            <person name="Halpern A."/>
            <person name="Remington K."/>
            <person name="Beeson K."/>
            <person name="Tran B."/>
            <person name="Rogers Y.-H."/>
            <person name="Friedman R."/>
            <person name="Venter J.C."/>
        </authorList>
    </citation>
    <scope>NUCLEOTIDE SEQUENCE [LARGE SCALE GENOMIC DNA]</scope>
    <source>
        <strain evidence="1 2">DSM 3645</strain>
    </source>
</reference>
<proteinExistence type="predicted"/>
<protein>
    <submittedName>
        <fullName evidence="1">Uncharacterized protein</fullName>
    </submittedName>
</protein>
<evidence type="ECO:0000313" key="1">
    <source>
        <dbReference type="EMBL" id="EAQ79806.1"/>
    </source>
</evidence>
<gene>
    <name evidence="1" type="ORF">DSM3645_21739</name>
</gene>
<dbReference type="HOGENOM" id="CLU_2153434_0_0_0"/>
<comment type="caution">
    <text evidence="1">The sequence shown here is derived from an EMBL/GenBank/DDBJ whole genome shotgun (WGS) entry which is preliminary data.</text>
</comment>
<dbReference type="EMBL" id="AANZ01000012">
    <property type="protein sequence ID" value="EAQ79806.1"/>
    <property type="molecule type" value="Genomic_DNA"/>
</dbReference>
<name>A3ZUA3_9BACT</name>
<dbReference type="AlphaFoldDB" id="A3ZUA3"/>
<dbReference type="Proteomes" id="UP000004358">
    <property type="component" value="Unassembled WGS sequence"/>
</dbReference>
<evidence type="ECO:0000313" key="2">
    <source>
        <dbReference type="Proteomes" id="UP000004358"/>
    </source>
</evidence>
<accession>A3ZUA3</accession>
<organism evidence="1 2">
    <name type="scientific">Blastopirellula marina DSM 3645</name>
    <dbReference type="NCBI Taxonomy" id="314230"/>
    <lineage>
        <taxon>Bacteria</taxon>
        <taxon>Pseudomonadati</taxon>
        <taxon>Planctomycetota</taxon>
        <taxon>Planctomycetia</taxon>
        <taxon>Pirellulales</taxon>
        <taxon>Pirellulaceae</taxon>
        <taxon>Blastopirellula</taxon>
    </lineage>
</organism>